<comment type="similarity">
    <text evidence="2">Belongs to the membrane fusion protein (MFP) (TC 8.A.1) family.</text>
</comment>
<dbReference type="InterPro" id="IPR058625">
    <property type="entry name" value="MdtA-like_BSH"/>
</dbReference>
<dbReference type="InterPro" id="IPR058627">
    <property type="entry name" value="MdtA-like_C"/>
</dbReference>
<dbReference type="GO" id="GO:0030313">
    <property type="term" value="C:cell envelope"/>
    <property type="evidence" value="ECO:0007669"/>
    <property type="project" value="UniProtKB-SubCell"/>
</dbReference>
<dbReference type="HOGENOM" id="CLU_018816_2_1_10"/>
<feature type="signal peptide" evidence="3">
    <location>
        <begin position="1"/>
        <end position="17"/>
    </location>
</feature>
<dbReference type="InterPro" id="IPR058624">
    <property type="entry name" value="MdtA-like_HH"/>
</dbReference>
<evidence type="ECO:0000259" key="7">
    <source>
        <dbReference type="Pfam" id="PF25967"/>
    </source>
</evidence>
<dbReference type="Gene3D" id="2.40.50.100">
    <property type="match status" value="1"/>
</dbReference>
<dbReference type="NCBIfam" id="TIGR01730">
    <property type="entry name" value="RND_mfp"/>
    <property type="match status" value="1"/>
</dbReference>
<protein>
    <submittedName>
        <fullName evidence="8">Efflux transporter, RND family, MFP subunit</fullName>
    </submittedName>
</protein>
<dbReference type="InterPro" id="IPR006143">
    <property type="entry name" value="RND_pump_MFP"/>
</dbReference>
<dbReference type="Pfam" id="PF25967">
    <property type="entry name" value="RND-MFP_C"/>
    <property type="match status" value="1"/>
</dbReference>
<dbReference type="PROSITE" id="PS51257">
    <property type="entry name" value="PROKAR_LIPOPROTEIN"/>
    <property type="match status" value="1"/>
</dbReference>
<dbReference type="Pfam" id="PF25944">
    <property type="entry name" value="Beta-barrel_RND"/>
    <property type="match status" value="1"/>
</dbReference>
<keyword evidence="3" id="KW-0732">Signal</keyword>
<dbReference type="GO" id="GO:0005886">
    <property type="term" value="C:plasma membrane"/>
    <property type="evidence" value="ECO:0007669"/>
    <property type="project" value="TreeGrafter"/>
</dbReference>
<proteinExistence type="inferred from homology"/>
<sequence length="399" mass="42391">MRIKNCLYVAATVVALASCGGKGGSGMPKFGDNEFPVRTVGTRNADLQTTYPATIKGIQDVDVRPKISGFITKVLVHEGQTVKAGQVMFVIDSETYKASVRQAQAALNTAKSRANTAQITYENNKKLFEQNIIGQYELSSSQNNYATAQAAVAQAQAGLVSARETLGWCTVKAPAAGIVGSLPFKVGTLVSASNALTTVSNISTMEVFFSMSEGEILAMSKNVGSAAAAINEMPSVKLQMADGTIYNHPGKVVKMSGVIDAATGSYSLIAHFPNPERLLKSGGAGRIVVPQVSSNAIVVPQESAVPVQDKIFVYIVDKDNKVKYTEIKVHDQNDGQNYIVTEGLHAGDRIVTNGISKLEDNMEIKPISEAQYMNKIKKAQEMGAAQGDASEFAKAMGGK</sequence>
<feature type="domain" description="Multidrug resistance protein MdtA-like beta-barrel" evidence="6">
    <location>
        <begin position="204"/>
        <end position="280"/>
    </location>
</feature>
<organism evidence="8 9">
    <name type="scientific">Hallella bergensis DSM 17361</name>
    <dbReference type="NCBI Taxonomy" id="585502"/>
    <lineage>
        <taxon>Bacteria</taxon>
        <taxon>Pseudomonadati</taxon>
        <taxon>Bacteroidota</taxon>
        <taxon>Bacteroidia</taxon>
        <taxon>Bacteroidales</taxon>
        <taxon>Prevotellaceae</taxon>
        <taxon>Hallella</taxon>
    </lineage>
</organism>
<dbReference type="PANTHER" id="PTHR30158:SF23">
    <property type="entry name" value="MULTIDRUG RESISTANCE PROTEIN MEXA"/>
    <property type="match status" value="1"/>
</dbReference>
<dbReference type="PANTHER" id="PTHR30158">
    <property type="entry name" value="ACRA/E-RELATED COMPONENT OF DRUG EFFLUX TRANSPORTER"/>
    <property type="match status" value="1"/>
</dbReference>
<dbReference type="eggNOG" id="COG0845">
    <property type="taxonomic scope" value="Bacteria"/>
</dbReference>
<name>D1PZ76_9BACT</name>
<evidence type="ECO:0000259" key="6">
    <source>
        <dbReference type="Pfam" id="PF25944"/>
    </source>
</evidence>
<keyword evidence="9" id="KW-1185">Reference proteome</keyword>
<evidence type="ECO:0000259" key="5">
    <source>
        <dbReference type="Pfam" id="PF25917"/>
    </source>
</evidence>
<evidence type="ECO:0000313" key="9">
    <source>
        <dbReference type="Proteomes" id="UP000003160"/>
    </source>
</evidence>
<dbReference type="OrthoDB" id="9801814at2"/>
<accession>D1PZ76</accession>
<feature type="domain" description="Multidrug resistance protein MdtA-like alpha-helical hairpin" evidence="4">
    <location>
        <begin position="101"/>
        <end position="168"/>
    </location>
</feature>
<dbReference type="Pfam" id="PF25917">
    <property type="entry name" value="BSH_RND"/>
    <property type="match status" value="1"/>
</dbReference>
<dbReference type="Gene3D" id="2.40.30.170">
    <property type="match status" value="1"/>
</dbReference>
<comment type="subcellular location">
    <subcellularLocation>
        <location evidence="1">Cell envelope</location>
    </subcellularLocation>
</comment>
<gene>
    <name evidence="8" type="primary">mtrC</name>
    <name evidence="8" type="ORF">HMPREF0645_2261</name>
</gene>
<dbReference type="Proteomes" id="UP000003160">
    <property type="component" value="Unassembled WGS sequence"/>
</dbReference>
<dbReference type="AlphaFoldDB" id="D1PZ76"/>
<dbReference type="Gene3D" id="2.40.420.20">
    <property type="match status" value="1"/>
</dbReference>
<dbReference type="Gene3D" id="1.10.287.470">
    <property type="entry name" value="Helix hairpin bin"/>
    <property type="match status" value="1"/>
</dbReference>
<feature type="domain" description="Multidrug resistance protein MdtA-like C-terminal permuted SH3" evidence="7">
    <location>
        <begin position="295"/>
        <end position="356"/>
    </location>
</feature>
<dbReference type="EMBL" id="ACKS01000082">
    <property type="protein sequence ID" value="EFA43310.1"/>
    <property type="molecule type" value="Genomic_DNA"/>
</dbReference>
<dbReference type="Pfam" id="PF25876">
    <property type="entry name" value="HH_MFP_RND"/>
    <property type="match status" value="1"/>
</dbReference>
<dbReference type="InterPro" id="IPR058626">
    <property type="entry name" value="MdtA-like_b-barrel"/>
</dbReference>
<evidence type="ECO:0000259" key="4">
    <source>
        <dbReference type="Pfam" id="PF25876"/>
    </source>
</evidence>
<reference evidence="8 9" key="1">
    <citation type="submission" date="2009-10" db="EMBL/GenBank/DDBJ databases">
        <authorList>
            <person name="Qin X."/>
            <person name="Bachman B."/>
            <person name="Battles P."/>
            <person name="Bell A."/>
            <person name="Bess C."/>
            <person name="Bickham C."/>
            <person name="Chaboub L."/>
            <person name="Chen D."/>
            <person name="Coyle M."/>
            <person name="Deiros D.R."/>
            <person name="Dinh H."/>
            <person name="Forbes L."/>
            <person name="Fowler G."/>
            <person name="Francisco L."/>
            <person name="Fu Q."/>
            <person name="Gubbala S."/>
            <person name="Hale W."/>
            <person name="Han Y."/>
            <person name="Hemphill L."/>
            <person name="Highlander S.K."/>
            <person name="Hirani K."/>
            <person name="Hogues M."/>
            <person name="Jackson L."/>
            <person name="Jakkamsetti A."/>
            <person name="Javaid M."/>
            <person name="Jiang H."/>
            <person name="Korchina V."/>
            <person name="Kovar C."/>
            <person name="Lara F."/>
            <person name="Lee S."/>
            <person name="Mata R."/>
            <person name="Mathew T."/>
            <person name="Moen C."/>
            <person name="Morales K."/>
            <person name="Munidasa M."/>
            <person name="Nazareth L."/>
            <person name="Ngo R."/>
            <person name="Nguyen L."/>
            <person name="Okwuonu G."/>
            <person name="Ongeri F."/>
            <person name="Patil S."/>
            <person name="Petrosino J."/>
            <person name="Pham C."/>
            <person name="Pham P."/>
            <person name="Pu L.-L."/>
            <person name="Puazo M."/>
            <person name="Raj R."/>
            <person name="Reid J."/>
            <person name="Rouhana J."/>
            <person name="Saada N."/>
            <person name="Shang Y."/>
            <person name="Simmons D."/>
            <person name="Thornton R."/>
            <person name="Warren J."/>
            <person name="Weissenberger G."/>
            <person name="Zhang J."/>
            <person name="Zhang L."/>
            <person name="Zhou C."/>
            <person name="Zhu D."/>
            <person name="Muzny D."/>
            <person name="Worley K."/>
            <person name="Gibbs R."/>
        </authorList>
    </citation>
    <scope>NUCLEOTIDE SEQUENCE [LARGE SCALE GENOMIC DNA]</scope>
    <source>
        <strain evidence="8 9">DSM 17361</strain>
    </source>
</reference>
<evidence type="ECO:0000256" key="1">
    <source>
        <dbReference type="ARBA" id="ARBA00004196"/>
    </source>
</evidence>
<feature type="domain" description="Multidrug resistance protein MdtA-like barrel-sandwich hybrid" evidence="5">
    <location>
        <begin position="60"/>
        <end position="198"/>
    </location>
</feature>
<dbReference type="RefSeq" id="WP_007174364.1">
    <property type="nucleotide sequence ID" value="NZ_GG704781.1"/>
</dbReference>
<dbReference type="SUPFAM" id="SSF111369">
    <property type="entry name" value="HlyD-like secretion proteins"/>
    <property type="match status" value="1"/>
</dbReference>
<evidence type="ECO:0000313" key="8">
    <source>
        <dbReference type="EMBL" id="EFA43310.1"/>
    </source>
</evidence>
<dbReference type="GO" id="GO:0046677">
    <property type="term" value="P:response to antibiotic"/>
    <property type="evidence" value="ECO:0007669"/>
    <property type="project" value="TreeGrafter"/>
</dbReference>
<comment type="caution">
    <text evidence="8">The sequence shown here is derived from an EMBL/GenBank/DDBJ whole genome shotgun (WGS) entry which is preliminary data.</text>
</comment>
<evidence type="ECO:0000256" key="2">
    <source>
        <dbReference type="ARBA" id="ARBA00009477"/>
    </source>
</evidence>
<evidence type="ECO:0000256" key="3">
    <source>
        <dbReference type="SAM" id="SignalP"/>
    </source>
</evidence>
<dbReference type="GO" id="GO:0022857">
    <property type="term" value="F:transmembrane transporter activity"/>
    <property type="evidence" value="ECO:0007669"/>
    <property type="project" value="InterPro"/>
</dbReference>
<feature type="chain" id="PRO_5003025334" evidence="3">
    <location>
        <begin position="18"/>
        <end position="399"/>
    </location>
</feature>